<evidence type="ECO:0000256" key="5">
    <source>
        <dbReference type="ARBA" id="ARBA00022833"/>
    </source>
</evidence>
<sequence length="927" mass="105156">MSQKGSKVGEEYETIATRRPRRAATQSVSYQTKPARAIRTTRSSTRKRSQPTTSPPPPSPPSPVEINVKKVDAPDKETKQEPDSMDIDEPKQEQSHPTRIRLRLRSPERSASPVSEKPIKRKRKAGRPRKNESSHRIILSTGNHKKVKGLSLSIEDADEADNEMDDRLQKKNDDQSTIKNEEITSKEDKSKERNNMKVDLDSEENEIIDEKGEQKITKDGELLGGRKYKVPVFQLESRESTLYMCSMEPAKCLGFRDSYLFFSKNPSLKRISATDEEREWLVANGYLPSNFRNRAITIVSARSIFKLFGYKIVLGGKRRRDDYFESNINYDDNNNSDQGFDSENENANNVLSRRSNYMPNTRALLSETNWMYHVALSCRDFNNRLNIHRSEKTKFYDPHTNNEQVPRDTQPTRIQVEMVSSPHFYIRKGQTTTIEPELQFKPRFINPLGKLTTGVTEVLPPDIKEIIENMKKNEEIAECKIENKYPLALMDGQFQTSFPIQQNRFLYDSNSATMNTTPPTLETFANEDQMYLQQRKFQLAQQVYNNQTNNQLGRSFSQYTSSKANPQYICGVITATTGQPCRRAVTAEGERCMYHKETVQAPTYVGKSVNRSKTASSVVESMKVSNATAIVPLPNMQLHPILSPNSCAICYSIVVPSTIQLPPKVACSTEHTTQCSQCNRKYHPICLGLNTPKLMVSIESYQWQCNDCKTCTVCKSSGDEATLLICDDCDRAWHLDCSSPKVTEVPQGPWLCSLCAQCDSCEEKAISLNDAANNYIHKEANSDNSDYPIYLATICNRCEANFSADRFCPVCLKTYSDADDGQDEDDKDMVCCDDCDSWIHARCDPLITPERYKELVEDDAKYKCPLCERRLEPLKEGDEEQLLALSGSPMAIPASSISQGRYIRGIVNFRGKNVAVPVIRGGDRYTM</sequence>
<dbReference type="InterPro" id="IPR013083">
    <property type="entry name" value="Znf_RING/FYVE/PHD"/>
</dbReference>
<dbReference type="PANTHER" id="PTHR45888">
    <property type="entry name" value="HL01030P-RELATED"/>
    <property type="match status" value="1"/>
</dbReference>
<feature type="region of interest" description="Disordered" evidence="10">
    <location>
        <begin position="158"/>
        <end position="195"/>
    </location>
</feature>
<evidence type="ECO:0000259" key="11">
    <source>
        <dbReference type="PROSITE" id="PS50016"/>
    </source>
</evidence>
<evidence type="ECO:0000313" key="12">
    <source>
        <dbReference type="EMBL" id="RHZ74078.1"/>
    </source>
</evidence>
<keyword evidence="5" id="KW-0862">Zinc</keyword>
<evidence type="ECO:0000256" key="8">
    <source>
        <dbReference type="ARBA" id="ARBA00023242"/>
    </source>
</evidence>
<keyword evidence="7" id="KW-0804">Transcription</keyword>
<feature type="compositionally biased region" description="Basic and acidic residues" evidence="10">
    <location>
        <begin position="67"/>
        <end position="96"/>
    </location>
</feature>
<feature type="region of interest" description="Disordered" evidence="10">
    <location>
        <begin position="1"/>
        <end position="144"/>
    </location>
</feature>
<dbReference type="EMBL" id="PQFF01000210">
    <property type="protein sequence ID" value="RHZ74078.1"/>
    <property type="molecule type" value="Genomic_DNA"/>
</dbReference>
<dbReference type="GO" id="GO:0008270">
    <property type="term" value="F:zinc ion binding"/>
    <property type="evidence" value="ECO:0007669"/>
    <property type="project" value="UniProtKB-KW"/>
</dbReference>
<evidence type="ECO:0000256" key="2">
    <source>
        <dbReference type="ARBA" id="ARBA00022723"/>
    </source>
</evidence>
<dbReference type="OrthoDB" id="787137at2759"/>
<dbReference type="Gene3D" id="3.30.40.10">
    <property type="entry name" value="Zinc/RING finger domain, C3HC4 (zinc finger)"/>
    <property type="match status" value="2"/>
</dbReference>
<dbReference type="SMART" id="SM00249">
    <property type="entry name" value="PHD"/>
    <property type="match status" value="3"/>
</dbReference>
<dbReference type="GO" id="GO:0005634">
    <property type="term" value="C:nucleus"/>
    <property type="evidence" value="ECO:0007669"/>
    <property type="project" value="UniProtKB-SubCell"/>
</dbReference>
<dbReference type="InterPro" id="IPR019787">
    <property type="entry name" value="Znf_PHD-finger"/>
</dbReference>
<comment type="caution">
    <text evidence="12">The sequence shown here is derived from an EMBL/GenBank/DDBJ whole genome shotgun (WGS) entry which is preliminary data.</text>
</comment>
<dbReference type="InterPro" id="IPR001841">
    <property type="entry name" value="Znf_RING"/>
</dbReference>
<dbReference type="InterPro" id="IPR011011">
    <property type="entry name" value="Znf_FYVE_PHD"/>
</dbReference>
<evidence type="ECO:0000256" key="6">
    <source>
        <dbReference type="ARBA" id="ARBA00023015"/>
    </source>
</evidence>
<dbReference type="Pfam" id="PF00628">
    <property type="entry name" value="PHD"/>
    <property type="match status" value="1"/>
</dbReference>
<gene>
    <name evidence="12" type="ORF">Glove_227g105</name>
</gene>
<keyword evidence="4 9" id="KW-0863">Zinc-finger</keyword>
<keyword evidence="2" id="KW-0479">Metal-binding</keyword>
<dbReference type="PROSITE" id="PS50016">
    <property type="entry name" value="ZF_PHD_2"/>
    <property type="match status" value="3"/>
</dbReference>
<evidence type="ECO:0000256" key="10">
    <source>
        <dbReference type="SAM" id="MobiDB-lite"/>
    </source>
</evidence>
<keyword evidence="3" id="KW-0677">Repeat</keyword>
<keyword evidence="13" id="KW-1185">Reference proteome</keyword>
<keyword evidence="8" id="KW-0539">Nucleus</keyword>
<protein>
    <recommendedName>
        <fullName evidence="11">PHD-type domain-containing protein</fullName>
    </recommendedName>
</protein>
<feature type="compositionally biased region" description="Basic and acidic residues" evidence="10">
    <location>
        <begin position="165"/>
        <end position="195"/>
    </location>
</feature>
<dbReference type="PANTHER" id="PTHR45888:SF4">
    <property type="entry name" value="PHD FINGER PROTEIN 10"/>
    <property type="match status" value="1"/>
</dbReference>
<evidence type="ECO:0000256" key="1">
    <source>
        <dbReference type="ARBA" id="ARBA00004123"/>
    </source>
</evidence>
<name>A0A397IIN2_9GLOM</name>
<evidence type="ECO:0000256" key="3">
    <source>
        <dbReference type="ARBA" id="ARBA00022737"/>
    </source>
</evidence>
<dbReference type="InterPro" id="IPR001965">
    <property type="entry name" value="Znf_PHD"/>
</dbReference>
<evidence type="ECO:0000256" key="9">
    <source>
        <dbReference type="PROSITE-ProRule" id="PRU00146"/>
    </source>
</evidence>
<evidence type="ECO:0000256" key="4">
    <source>
        <dbReference type="ARBA" id="ARBA00022771"/>
    </source>
</evidence>
<dbReference type="AlphaFoldDB" id="A0A397IIN2"/>
<dbReference type="Pfam" id="PF08624">
    <property type="entry name" value="CRC_subunit"/>
    <property type="match status" value="1"/>
</dbReference>
<dbReference type="InterPro" id="IPR013933">
    <property type="entry name" value="CRC_Rsc7/Swp82"/>
</dbReference>
<dbReference type="SMART" id="SM00184">
    <property type="entry name" value="RING"/>
    <property type="match status" value="3"/>
</dbReference>
<dbReference type="Proteomes" id="UP000266861">
    <property type="component" value="Unassembled WGS sequence"/>
</dbReference>
<feature type="compositionally biased region" description="Basic residues" evidence="10">
    <location>
        <begin position="119"/>
        <end position="128"/>
    </location>
</feature>
<dbReference type="SUPFAM" id="SSF57903">
    <property type="entry name" value="FYVE/PHD zinc finger"/>
    <property type="match status" value="3"/>
</dbReference>
<feature type="domain" description="PHD-type" evidence="11">
    <location>
        <begin position="708"/>
        <end position="758"/>
    </location>
</feature>
<organism evidence="12 13">
    <name type="scientific">Diversispora epigaea</name>
    <dbReference type="NCBI Taxonomy" id="1348612"/>
    <lineage>
        <taxon>Eukaryota</taxon>
        <taxon>Fungi</taxon>
        <taxon>Fungi incertae sedis</taxon>
        <taxon>Mucoromycota</taxon>
        <taxon>Glomeromycotina</taxon>
        <taxon>Glomeromycetes</taxon>
        <taxon>Diversisporales</taxon>
        <taxon>Diversisporaceae</taxon>
        <taxon>Diversispora</taxon>
    </lineage>
</organism>
<reference evidence="12 13" key="1">
    <citation type="submission" date="2018-08" db="EMBL/GenBank/DDBJ databases">
        <title>Genome and evolution of the arbuscular mycorrhizal fungus Diversispora epigaea (formerly Glomus versiforme) and its bacterial endosymbionts.</title>
        <authorList>
            <person name="Sun X."/>
            <person name="Fei Z."/>
            <person name="Harrison M."/>
        </authorList>
    </citation>
    <scope>NUCLEOTIDE SEQUENCE [LARGE SCALE GENOMIC DNA]</scope>
    <source>
        <strain evidence="12 13">IT104</strain>
    </source>
</reference>
<dbReference type="STRING" id="1348612.A0A397IIN2"/>
<evidence type="ECO:0000256" key="7">
    <source>
        <dbReference type="ARBA" id="ARBA00023163"/>
    </source>
</evidence>
<evidence type="ECO:0000313" key="13">
    <source>
        <dbReference type="Proteomes" id="UP000266861"/>
    </source>
</evidence>
<accession>A0A397IIN2</accession>
<feature type="compositionally biased region" description="Pro residues" evidence="10">
    <location>
        <begin position="53"/>
        <end position="63"/>
    </location>
</feature>
<comment type="subcellular location">
    <subcellularLocation>
        <location evidence="1">Nucleus</location>
    </subcellularLocation>
</comment>
<keyword evidence="6" id="KW-0805">Transcription regulation</keyword>
<feature type="domain" description="PHD-type" evidence="11">
    <location>
        <begin position="644"/>
        <end position="711"/>
    </location>
</feature>
<proteinExistence type="predicted"/>
<feature type="domain" description="PHD-type" evidence="11">
    <location>
        <begin position="805"/>
        <end position="870"/>
    </location>
</feature>